<feature type="transmembrane region" description="Helical" evidence="3">
    <location>
        <begin position="180"/>
        <end position="197"/>
    </location>
</feature>
<protein>
    <submittedName>
        <fullName evidence="4">Sugar transporter</fullName>
    </submittedName>
</protein>
<dbReference type="InterPro" id="IPR001927">
    <property type="entry name" value="Na/Gal_symport"/>
</dbReference>
<dbReference type="Gene3D" id="1.20.1250.20">
    <property type="entry name" value="MFS general substrate transporter like domains"/>
    <property type="match status" value="2"/>
</dbReference>
<proteinExistence type="predicted"/>
<feature type="transmembrane region" description="Helical" evidence="3">
    <location>
        <begin position="104"/>
        <end position="125"/>
    </location>
</feature>
<keyword evidence="3" id="KW-0472">Membrane</keyword>
<dbReference type="Pfam" id="PF13347">
    <property type="entry name" value="MFS_2"/>
    <property type="match status" value="1"/>
</dbReference>
<dbReference type="SUPFAM" id="SSF103473">
    <property type="entry name" value="MFS general substrate transporter"/>
    <property type="match status" value="1"/>
</dbReference>
<comment type="caution">
    <text evidence="4">The sequence shown here is derived from an EMBL/GenBank/DDBJ whole genome shotgun (WGS) entry which is preliminary data.</text>
</comment>
<reference evidence="4 5" key="1">
    <citation type="submission" date="2018-11" db="EMBL/GenBank/DDBJ databases">
        <title>Genomes From Bacteria Associated with the Canine Oral Cavity: a Test Case for Automated Genome-Based Taxonomic Assignment.</title>
        <authorList>
            <person name="Coil D.A."/>
            <person name="Jospin G."/>
            <person name="Darling A.E."/>
            <person name="Wallis C."/>
            <person name="Davis I.J."/>
            <person name="Harris S."/>
            <person name="Eisen J.A."/>
            <person name="Holcombe L.J."/>
            <person name="O'Flynn C."/>
        </authorList>
    </citation>
    <scope>NUCLEOTIDE SEQUENCE [LARGE SCALE GENOMIC DNA]</scope>
    <source>
        <strain evidence="4 5">OH887_COT-365</strain>
    </source>
</reference>
<name>A0A3P1T5A5_9ACTN</name>
<evidence type="ECO:0000256" key="1">
    <source>
        <dbReference type="ARBA" id="ARBA00022448"/>
    </source>
</evidence>
<dbReference type="InterPro" id="IPR036259">
    <property type="entry name" value="MFS_trans_sf"/>
</dbReference>
<dbReference type="EMBL" id="RQZG01000018">
    <property type="protein sequence ID" value="RRD03613.1"/>
    <property type="molecule type" value="Genomic_DNA"/>
</dbReference>
<feature type="transmembrane region" description="Helical" evidence="3">
    <location>
        <begin position="268"/>
        <end position="287"/>
    </location>
</feature>
<keyword evidence="3" id="KW-0812">Transmembrane</keyword>
<dbReference type="GO" id="GO:0008643">
    <property type="term" value="P:carbohydrate transport"/>
    <property type="evidence" value="ECO:0007669"/>
    <property type="project" value="InterPro"/>
</dbReference>
<accession>A0A3P1T5A5</accession>
<dbReference type="GO" id="GO:0015293">
    <property type="term" value="F:symporter activity"/>
    <property type="evidence" value="ECO:0007669"/>
    <property type="project" value="UniProtKB-KW"/>
</dbReference>
<dbReference type="PANTHER" id="PTHR11328:SF36">
    <property type="entry name" value="MELIBIOSE PERMEASE"/>
    <property type="match status" value="1"/>
</dbReference>
<feature type="transmembrane region" description="Helical" evidence="3">
    <location>
        <begin position="299"/>
        <end position="315"/>
    </location>
</feature>
<evidence type="ECO:0000313" key="4">
    <source>
        <dbReference type="EMBL" id="RRD03613.1"/>
    </source>
</evidence>
<keyword evidence="1" id="KW-0813">Transport</keyword>
<dbReference type="Proteomes" id="UP000280819">
    <property type="component" value="Unassembled WGS sequence"/>
</dbReference>
<gene>
    <name evidence="4" type="ORF">EII34_13580</name>
</gene>
<dbReference type="GO" id="GO:0006814">
    <property type="term" value="P:sodium ion transport"/>
    <property type="evidence" value="ECO:0007669"/>
    <property type="project" value="InterPro"/>
</dbReference>
<feature type="transmembrane region" description="Helical" evidence="3">
    <location>
        <begin position="80"/>
        <end position="98"/>
    </location>
</feature>
<evidence type="ECO:0000313" key="5">
    <source>
        <dbReference type="Proteomes" id="UP000280819"/>
    </source>
</evidence>
<dbReference type="AlphaFoldDB" id="A0A3P1T5A5"/>
<keyword evidence="2" id="KW-0769">Symport</keyword>
<feature type="transmembrane region" description="Helical" evidence="3">
    <location>
        <begin position="399"/>
        <end position="420"/>
    </location>
</feature>
<sequence length="440" mass="48553">MSPWRNRLSFGLGTLGRDMSAALVSLYLMYYLTDVAHIPATATAAVTVVLVVMRIFDALNDPVMGLIVDNTRSRWGKFKPWIAFGGALWAAATLALFVDTGLTGWAFIAWFTVVYLVWSVAYTINDISFWSMLPALSQDLRERERIGAIARIVANLGLFSVVVTVVPATGALGEVLGNQQLGWLAFAAILVVLKLLFQLLTLGFTRQQVEPVAERTSWREVVTVIGRNDQLLWVTAAMLCFMAGYMTVTSLGIYWFKYVHGDEAAYSIFAAILAVAQLTGLAVFPLLRRRLRRRRIHTLATVLCLAGLLVFWFAASSIHLVVLAGILLFSGQAFIQLLMLMFITDCVEYGQWKLGRRNESITLAVQPFIYKASNGLGTGFVGLALLLSGISGGDRVDVTVFQTVMLGVPMLLIVASWFILKGHRLDEARFAEIVAELEAR</sequence>
<dbReference type="InterPro" id="IPR039672">
    <property type="entry name" value="MFS_2"/>
</dbReference>
<dbReference type="GO" id="GO:0005886">
    <property type="term" value="C:plasma membrane"/>
    <property type="evidence" value="ECO:0007669"/>
    <property type="project" value="TreeGrafter"/>
</dbReference>
<keyword evidence="3" id="KW-1133">Transmembrane helix</keyword>
<feature type="transmembrane region" description="Helical" evidence="3">
    <location>
        <begin position="368"/>
        <end position="387"/>
    </location>
</feature>
<dbReference type="PANTHER" id="PTHR11328">
    <property type="entry name" value="MAJOR FACILITATOR SUPERFAMILY DOMAIN-CONTAINING PROTEIN"/>
    <property type="match status" value="1"/>
</dbReference>
<feature type="transmembrane region" description="Helical" evidence="3">
    <location>
        <begin position="231"/>
        <end position="256"/>
    </location>
</feature>
<feature type="transmembrane region" description="Helical" evidence="3">
    <location>
        <begin position="321"/>
        <end position="347"/>
    </location>
</feature>
<keyword evidence="4" id="KW-0762">Sugar transport</keyword>
<dbReference type="OrthoDB" id="181905at2"/>
<feature type="transmembrane region" description="Helical" evidence="3">
    <location>
        <begin position="146"/>
        <end position="168"/>
    </location>
</feature>
<dbReference type="RefSeq" id="WP_124845705.1">
    <property type="nucleotide sequence ID" value="NZ_RQZG01000018.1"/>
</dbReference>
<evidence type="ECO:0000256" key="3">
    <source>
        <dbReference type="SAM" id="Phobius"/>
    </source>
</evidence>
<feature type="transmembrane region" description="Helical" evidence="3">
    <location>
        <begin position="38"/>
        <end position="59"/>
    </location>
</feature>
<dbReference type="NCBIfam" id="TIGR00792">
    <property type="entry name" value="gph"/>
    <property type="match status" value="1"/>
</dbReference>
<organism evidence="4 5">
    <name type="scientific">Arachnia propionica</name>
    <dbReference type="NCBI Taxonomy" id="1750"/>
    <lineage>
        <taxon>Bacteria</taxon>
        <taxon>Bacillati</taxon>
        <taxon>Actinomycetota</taxon>
        <taxon>Actinomycetes</taxon>
        <taxon>Propionibacteriales</taxon>
        <taxon>Propionibacteriaceae</taxon>
        <taxon>Arachnia</taxon>
    </lineage>
</organism>
<evidence type="ECO:0000256" key="2">
    <source>
        <dbReference type="ARBA" id="ARBA00022847"/>
    </source>
</evidence>